<accession>A0A7T8EP97</accession>
<protein>
    <submittedName>
        <fullName evidence="1">Uncharacterized protein</fullName>
    </submittedName>
</protein>
<sequence length="87" mass="9896">MINIFRMKKTPTIKACQWNGENHEEIEDFIGDAGHIQGRYVMLGAVDQWGKPTILNVSVGNYVVQTEDGKFCGMLITELFDLYVLED</sequence>
<evidence type="ECO:0000313" key="1">
    <source>
        <dbReference type="EMBL" id="QQO90161.1"/>
    </source>
</evidence>
<dbReference type="Proteomes" id="UP000596123">
    <property type="component" value="Segment"/>
</dbReference>
<reference evidence="1 2" key="1">
    <citation type="submission" date="2020-12" db="EMBL/GenBank/DDBJ databases">
        <title>Complete genome sequence of Erwinia phage pEa_SNUABM_5.</title>
        <authorList>
            <person name="Kim S.G."/>
            <person name="Lee S.B."/>
            <person name="Kwon J."/>
            <person name="Park S.C."/>
        </authorList>
    </citation>
    <scope>NUCLEOTIDE SEQUENCE [LARGE SCALE GENOMIC DNA]</scope>
</reference>
<proteinExistence type="predicted"/>
<organism evidence="1 2">
    <name type="scientific">Erwinia phage pEa_SNUABM_5</name>
    <dbReference type="NCBI Taxonomy" id="2797313"/>
    <lineage>
        <taxon>Viruses</taxon>
        <taxon>Duplodnaviria</taxon>
        <taxon>Heunggongvirae</taxon>
        <taxon>Uroviricota</taxon>
        <taxon>Caudoviricetes</taxon>
        <taxon>Rivsvirus</taxon>
        <taxon>Rivsvirus SNUABM5</taxon>
    </lineage>
</organism>
<name>A0A7T8EP97_9CAUD</name>
<dbReference type="EMBL" id="MW366843">
    <property type="protein sequence ID" value="QQO90161.1"/>
    <property type="molecule type" value="Genomic_DNA"/>
</dbReference>
<gene>
    <name evidence="1" type="ORF">pEaSNUABM5_00019</name>
</gene>
<keyword evidence="2" id="KW-1185">Reference proteome</keyword>
<evidence type="ECO:0000313" key="2">
    <source>
        <dbReference type="Proteomes" id="UP000596123"/>
    </source>
</evidence>